<sequence length="241" mass="26636">MGDEYTALFLASANNSSRSVLISRSTFALRRVLYKLGIEFSMPFARSRKPRGELDGAEEPRDRPNADPLYLNDKTIDNTWYSQLKLDKDANVEQLFRHIVQATGAGRLRKGVSVLCAPMPFLNATMCRARVYASSVVQHTPNQHTHAHNGGTSVAQFTLAKIFKVEVTGLILPSGWRALLDSLPLLASHAEFSISSAGEVADTANFVPHTKSPPGKPLPSKPPLYRNVIYSRDGKYYFKAS</sequence>
<proteinExistence type="predicted"/>
<evidence type="ECO:0000313" key="2">
    <source>
        <dbReference type="Proteomes" id="UP001145114"/>
    </source>
</evidence>
<organism evidence="1 2">
    <name type="scientific">Spiromyces aspiralis</name>
    <dbReference type="NCBI Taxonomy" id="68401"/>
    <lineage>
        <taxon>Eukaryota</taxon>
        <taxon>Fungi</taxon>
        <taxon>Fungi incertae sedis</taxon>
        <taxon>Zoopagomycota</taxon>
        <taxon>Kickxellomycotina</taxon>
        <taxon>Kickxellomycetes</taxon>
        <taxon>Kickxellales</taxon>
        <taxon>Kickxellaceae</taxon>
        <taxon>Spiromyces</taxon>
    </lineage>
</organism>
<comment type="caution">
    <text evidence="1">The sequence shown here is derived from an EMBL/GenBank/DDBJ whole genome shotgun (WGS) entry which is preliminary data.</text>
</comment>
<gene>
    <name evidence="1" type="ORF">EV182_002045</name>
</gene>
<dbReference type="Proteomes" id="UP001145114">
    <property type="component" value="Unassembled WGS sequence"/>
</dbReference>
<keyword evidence="2" id="KW-1185">Reference proteome</keyword>
<name>A0ACC1HEQ9_9FUNG</name>
<accession>A0ACC1HEQ9</accession>
<protein>
    <submittedName>
        <fullName evidence="1">Uncharacterized protein</fullName>
    </submittedName>
</protein>
<evidence type="ECO:0000313" key="1">
    <source>
        <dbReference type="EMBL" id="KAJ1675044.1"/>
    </source>
</evidence>
<reference evidence="1" key="1">
    <citation type="submission" date="2022-06" db="EMBL/GenBank/DDBJ databases">
        <title>Phylogenomic reconstructions and comparative analyses of Kickxellomycotina fungi.</title>
        <authorList>
            <person name="Reynolds N.K."/>
            <person name="Stajich J.E."/>
            <person name="Barry K."/>
            <person name="Grigoriev I.V."/>
            <person name="Crous P."/>
            <person name="Smith M.E."/>
        </authorList>
    </citation>
    <scope>NUCLEOTIDE SEQUENCE</scope>
    <source>
        <strain evidence="1">RSA 2271</strain>
    </source>
</reference>
<dbReference type="EMBL" id="JAMZIH010005522">
    <property type="protein sequence ID" value="KAJ1675044.1"/>
    <property type="molecule type" value="Genomic_DNA"/>
</dbReference>